<organism evidence="2 3">
    <name type="scientific">Amphimedon queenslandica</name>
    <name type="common">Sponge</name>
    <dbReference type="NCBI Taxonomy" id="400682"/>
    <lineage>
        <taxon>Eukaryota</taxon>
        <taxon>Metazoa</taxon>
        <taxon>Porifera</taxon>
        <taxon>Demospongiae</taxon>
        <taxon>Heteroscleromorpha</taxon>
        <taxon>Haplosclerida</taxon>
        <taxon>Niphatidae</taxon>
        <taxon>Amphimedon</taxon>
    </lineage>
</organism>
<feature type="region of interest" description="Disordered" evidence="1">
    <location>
        <begin position="379"/>
        <end position="460"/>
    </location>
</feature>
<feature type="compositionally biased region" description="Low complexity" evidence="1">
    <location>
        <begin position="62"/>
        <end position="79"/>
    </location>
</feature>
<feature type="compositionally biased region" description="Basic and acidic residues" evidence="1">
    <location>
        <begin position="421"/>
        <end position="460"/>
    </location>
</feature>
<feature type="region of interest" description="Disordered" evidence="1">
    <location>
        <begin position="60"/>
        <end position="85"/>
    </location>
</feature>
<dbReference type="RefSeq" id="XP_011404305.2">
    <property type="nucleotide sequence ID" value="XM_011406003.2"/>
</dbReference>
<proteinExistence type="predicted"/>
<feature type="compositionally biased region" description="Polar residues" evidence="1">
    <location>
        <begin position="232"/>
        <end position="243"/>
    </location>
</feature>
<name>A0AAN0IMN7_AMPQE</name>
<dbReference type="GeneID" id="105312961"/>
<dbReference type="Proteomes" id="UP000007879">
    <property type="component" value="Unassembled WGS sequence"/>
</dbReference>
<reference evidence="3" key="1">
    <citation type="journal article" date="2010" name="Nature">
        <title>The Amphimedon queenslandica genome and the evolution of animal complexity.</title>
        <authorList>
            <person name="Srivastava M."/>
            <person name="Simakov O."/>
            <person name="Chapman J."/>
            <person name="Fahey B."/>
            <person name="Gauthier M.E."/>
            <person name="Mitros T."/>
            <person name="Richards G.S."/>
            <person name="Conaco C."/>
            <person name="Dacre M."/>
            <person name="Hellsten U."/>
            <person name="Larroux C."/>
            <person name="Putnam N.H."/>
            <person name="Stanke M."/>
            <person name="Adamska M."/>
            <person name="Darling A."/>
            <person name="Degnan S.M."/>
            <person name="Oakley T.H."/>
            <person name="Plachetzki D.C."/>
            <person name="Zhai Y."/>
            <person name="Adamski M."/>
            <person name="Calcino A."/>
            <person name="Cummins S.F."/>
            <person name="Goodstein D.M."/>
            <person name="Harris C."/>
            <person name="Jackson D.J."/>
            <person name="Leys S.P."/>
            <person name="Shu S."/>
            <person name="Woodcroft B.J."/>
            <person name="Vervoort M."/>
            <person name="Kosik K.S."/>
            <person name="Manning G."/>
            <person name="Degnan B.M."/>
            <person name="Rokhsar D.S."/>
        </authorList>
    </citation>
    <scope>NUCLEOTIDE SEQUENCE [LARGE SCALE GENOMIC DNA]</scope>
</reference>
<feature type="compositionally biased region" description="Polar residues" evidence="1">
    <location>
        <begin position="404"/>
        <end position="419"/>
    </location>
</feature>
<evidence type="ECO:0000313" key="3">
    <source>
        <dbReference type="Proteomes" id="UP000007879"/>
    </source>
</evidence>
<evidence type="ECO:0000256" key="1">
    <source>
        <dbReference type="SAM" id="MobiDB-lite"/>
    </source>
</evidence>
<sequence>MEDVPPNSLTAPPVDGAGSVFQSSLYFGSPESPSDNPFSFAAVTSTAGVGVAPEPLVSVPGTSDTHTSQTDTHTSQIHTGTGTSTEYTVQEPPAAVHPPTTIPASTIPASSVPVPLMGVAHPPLAPPILPDSINPQYSHQSSNEMTLAPPLSINNEFVGVAHPPLAPPILPDSVNPQYSHQSSNEIALAPHLSINNEFVGVVETNAHLTGRRLTNADLADSLPAPNEVDPVNYQSNEPVSTEPVSPLDEEREITEGDSNPPSAAPSLSSLLPLDTGDAQRSALMDSPVQLVPPLSLGEEVPTSTATAGGNVHVHVQPEEQTLCHQPLVTVPKGPMDITPPDGEPTTTAPPLSLAPPTPITSVPPTVSLAFSSIAPPTSISAPPSNLRLSDNPSDPPLSAFSPPSDKQTTPTSTLPQATPTLEHKVQEVPPDRPGEVPSRSNEEERGSSRLSPRQDYEGHSQSMYDRRYDHYDHAHYYDRYNTSYYDDRDYYYRNQQHRYGDRDHRNQYRVRNDWNEYDRARRPDPRYHWNQRYDRYHDYYDPRYDWRDQERYRSRDDRYDMRYQRERHYDQQHQYYYQDGRGYADQTYYDEQGYPLSSGYSQDTSVIYSQDNSYYDSEAAPYESTHIEAPPTDSYGGPYPPYIDDRYPVGGAYDQQYEGNHWRNNETFYYIF</sequence>
<dbReference type="EnsemblMetazoa" id="XM_011406003.2">
    <property type="protein sequence ID" value="XP_011404305.2"/>
    <property type="gene ID" value="LOC105312961"/>
</dbReference>
<reference evidence="2" key="2">
    <citation type="submission" date="2024-06" db="UniProtKB">
        <authorList>
            <consortium name="EnsemblMetazoa"/>
        </authorList>
    </citation>
    <scope>IDENTIFICATION</scope>
</reference>
<evidence type="ECO:0000313" key="2">
    <source>
        <dbReference type="EnsemblMetazoa" id="XP_011404305.2"/>
    </source>
</evidence>
<protein>
    <submittedName>
        <fullName evidence="2">Uncharacterized protein</fullName>
    </submittedName>
</protein>
<feature type="compositionally biased region" description="Low complexity" evidence="1">
    <location>
        <begin position="260"/>
        <end position="273"/>
    </location>
</feature>
<feature type="region of interest" description="Disordered" evidence="1">
    <location>
        <begin position="220"/>
        <end position="273"/>
    </location>
</feature>
<feature type="region of interest" description="Disordered" evidence="1">
    <location>
        <begin position="331"/>
        <end position="359"/>
    </location>
</feature>
<feature type="region of interest" description="Disordered" evidence="1">
    <location>
        <begin position="1"/>
        <end position="20"/>
    </location>
</feature>
<keyword evidence="3" id="KW-1185">Reference proteome</keyword>
<accession>A0AAN0IMN7</accession>
<dbReference type="AlphaFoldDB" id="A0AAN0IMN7"/>
<dbReference type="KEGG" id="aqu:105312961"/>